<protein>
    <submittedName>
        <fullName evidence="10">S8 family serine peptidase</fullName>
    </submittedName>
</protein>
<evidence type="ECO:0000256" key="6">
    <source>
        <dbReference type="PROSITE-ProRule" id="PRU01240"/>
    </source>
</evidence>
<dbReference type="Gene3D" id="3.40.50.200">
    <property type="entry name" value="Peptidase S8/S53 domain"/>
    <property type="match status" value="2"/>
</dbReference>
<evidence type="ECO:0000313" key="10">
    <source>
        <dbReference type="EMBL" id="TSJ63471.1"/>
    </source>
</evidence>
<dbReference type="Proteomes" id="UP000316425">
    <property type="component" value="Unassembled WGS sequence"/>
</dbReference>
<evidence type="ECO:0000256" key="1">
    <source>
        <dbReference type="ARBA" id="ARBA00011073"/>
    </source>
</evidence>
<dbReference type="InterPro" id="IPR015500">
    <property type="entry name" value="Peptidase_S8_subtilisin-rel"/>
</dbReference>
<dbReference type="PRINTS" id="PR00723">
    <property type="entry name" value="SUBTILISIN"/>
</dbReference>
<organism evidence="10 11">
    <name type="scientific">Allobacillus salarius</name>
    <dbReference type="NCBI Taxonomy" id="1955272"/>
    <lineage>
        <taxon>Bacteria</taxon>
        <taxon>Bacillati</taxon>
        <taxon>Bacillota</taxon>
        <taxon>Bacilli</taxon>
        <taxon>Bacillales</taxon>
        <taxon>Bacillaceae</taxon>
        <taxon>Allobacillus</taxon>
    </lineage>
</organism>
<dbReference type="CDD" id="cd07474">
    <property type="entry name" value="Peptidases_S8_subtilisin_Vpr-like"/>
    <property type="match status" value="1"/>
</dbReference>
<dbReference type="OrthoDB" id="9798386at2"/>
<name>A0A556PGD7_9BACI</name>
<feature type="active site" description="Charge relay system" evidence="5 6">
    <location>
        <position position="165"/>
    </location>
</feature>
<keyword evidence="11" id="KW-1185">Reference proteome</keyword>
<comment type="caution">
    <text evidence="10">The sequence shown here is derived from an EMBL/GenBank/DDBJ whole genome shotgun (WGS) entry which is preliminary data.</text>
</comment>
<evidence type="ECO:0000259" key="9">
    <source>
        <dbReference type="Pfam" id="PF00082"/>
    </source>
</evidence>
<dbReference type="InterPro" id="IPR022398">
    <property type="entry name" value="Peptidase_S8_His-AS"/>
</dbReference>
<dbReference type="InterPro" id="IPR000209">
    <property type="entry name" value="Peptidase_S8/S53_dom"/>
</dbReference>
<dbReference type="PROSITE" id="PS00137">
    <property type="entry name" value="SUBTILASE_HIS"/>
    <property type="match status" value="1"/>
</dbReference>
<dbReference type="RefSeq" id="WP_144089018.1">
    <property type="nucleotide sequence ID" value="NZ_VMHE01000016.1"/>
</dbReference>
<dbReference type="EMBL" id="VMHE01000016">
    <property type="protein sequence ID" value="TSJ63471.1"/>
    <property type="molecule type" value="Genomic_DNA"/>
</dbReference>
<dbReference type="InterPro" id="IPR036852">
    <property type="entry name" value="Peptidase_S8/S53_dom_sf"/>
</dbReference>
<dbReference type="InterPro" id="IPR023828">
    <property type="entry name" value="Peptidase_S8_Ser-AS"/>
</dbReference>
<sequence length="704" mass="77845">MHKKFCMTLIIALIFLPNIVQADEEQTWIIEMENAPEDLEAILQKDYPFIEVLHMYDTLLEAVAVQGKERHIEQLYEETFVTTIHSAQTYQVPHAHTKNSALPKANYHPEDIEQTGKNVKVGVIDTGIDYTHADLEANYQAGFDTVDFDEDPMETTVEQGVPTMHGTHVAGIIAAKGEITGVAPDAEIYAYRALGPGGTGTTAEIIAALEEAVDDGMDVINLSLGNEVNSPDSPMTEAVNRAVELGVPVVVANGNSGPDLWTVGSPATAEKAMSVGAYAPVQHQPYIELANSYRIDLAQVPLSPAWNFSKRMPLETVSSVEELEKSINDRVILIEKEKTYLEMMAAIMEKGASAVIVYSEEDPNSWEFVELPIPVAYISKDDAKQLQSAGNWFTTKYEQLTDKLATFSSRGPVTSNWQSKPDIIAPGVNILSTVPGGYAELQGTSMAAPYITGLLALLIEKDPDASPEELKNRLISHANPIDELNQSAIDQGAGVADIARSVERKYTIKDKAIHFGKVDQDDQTIQRSITIENHEEDPMLVRWEIPRKQPGIQWKLPFTTEIAPGTSESFPVELRVSTDRLTQELLEGYVYVSVGDERVSLPYTLVTEEADYPRISGIELEPIPFKENKYNLSVYLAEEVEQLEVAIISDDFSETNSILEETNINEGKFQATIQIDEMSESSQYLIVQVVQNGKTYSSEVQLNS</sequence>
<dbReference type="PROSITE" id="PS00138">
    <property type="entry name" value="SUBTILASE_SER"/>
    <property type="match status" value="1"/>
</dbReference>
<evidence type="ECO:0000256" key="5">
    <source>
        <dbReference type="PIRSR" id="PIRSR615500-1"/>
    </source>
</evidence>
<dbReference type="InterPro" id="IPR023827">
    <property type="entry name" value="Peptidase_S8_Asp-AS"/>
</dbReference>
<dbReference type="InterPro" id="IPR034213">
    <property type="entry name" value="S8_Vpr-like"/>
</dbReference>
<dbReference type="SUPFAM" id="SSF52743">
    <property type="entry name" value="Subtilisin-like"/>
    <property type="match status" value="1"/>
</dbReference>
<dbReference type="PROSITE" id="PS00136">
    <property type="entry name" value="SUBTILASE_ASP"/>
    <property type="match status" value="1"/>
</dbReference>
<accession>A0A556PGD7</accession>
<feature type="active site" description="Charge relay system" evidence="5 6">
    <location>
        <position position="125"/>
    </location>
</feature>
<dbReference type="PANTHER" id="PTHR43806:SF65">
    <property type="entry name" value="SERINE PROTEASE APRX"/>
    <property type="match status" value="1"/>
</dbReference>
<dbReference type="Pfam" id="PF00082">
    <property type="entry name" value="Peptidase_S8"/>
    <property type="match status" value="1"/>
</dbReference>
<evidence type="ECO:0000313" key="11">
    <source>
        <dbReference type="Proteomes" id="UP000316425"/>
    </source>
</evidence>
<proteinExistence type="inferred from homology"/>
<dbReference type="GO" id="GO:0006508">
    <property type="term" value="P:proteolysis"/>
    <property type="evidence" value="ECO:0007669"/>
    <property type="project" value="UniProtKB-KW"/>
</dbReference>
<dbReference type="AlphaFoldDB" id="A0A556PGD7"/>
<dbReference type="PROSITE" id="PS51892">
    <property type="entry name" value="SUBTILASE"/>
    <property type="match status" value="1"/>
</dbReference>
<dbReference type="InterPro" id="IPR050131">
    <property type="entry name" value="Peptidase_S8_subtilisin-like"/>
</dbReference>
<evidence type="ECO:0000256" key="2">
    <source>
        <dbReference type="ARBA" id="ARBA00022670"/>
    </source>
</evidence>
<dbReference type="PANTHER" id="PTHR43806">
    <property type="entry name" value="PEPTIDASE S8"/>
    <property type="match status" value="1"/>
</dbReference>
<keyword evidence="3 6" id="KW-0378">Hydrolase</keyword>
<comment type="similarity">
    <text evidence="1 6 7">Belongs to the peptidase S8 family.</text>
</comment>
<keyword evidence="4 6" id="KW-0720">Serine protease</keyword>
<keyword evidence="8" id="KW-0732">Signal</keyword>
<gene>
    <name evidence="10" type="ORF">FPQ13_09040</name>
</gene>
<feature type="chain" id="PRO_5021754803" evidence="8">
    <location>
        <begin position="23"/>
        <end position="704"/>
    </location>
</feature>
<evidence type="ECO:0000256" key="8">
    <source>
        <dbReference type="SAM" id="SignalP"/>
    </source>
</evidence>
<evidence type="ECO:0000256" key="4">
    <source>
        <dbReference type="ARBA" id="ARBA00022825"/>
    </source>
</evidence>
<evidence type="ECO:0000256" key="3">
    <source>
        <dbReference type="ARBA" id="ARBA00022801"/>
    </source>
</evidence>
<feature type="domain" description="Peptidase S8/S53" evidence="9">
    <location>
        <begin position="116"/>
        <end position="488"/>
    </location>
</feature>
<evidence type="ECO:0000256" key="7">
    <source>
        <dbReference type="RuleBase" id="RU003355"/>
    </source>
</evidence>
<feature type="signal peptide" evidence="8">
    <location>
        <begin position="1"/>
        <end position="22"/>
    </location>
</feature>
<feature type="active site" description="Charge relay system" evidence="5 6">
    <location>
        <position position="445"/>
    </location>
</feature>
<reference evidence="10 11" key="1">
    <citation type="submission" date="2019-07" db="EMBL/GenBank/DDBJ databases">
        <title>Allobacillus sp. nov. SKP isolated from shrimp paste of Euphausiacea.</title>
        <authorList>
            <person name="Kanchanasin P."/>
            <person name="Tanasupawat S."/>
            <person name="Shi W."/>
            <person name="Wu L."/>
            <person name="Ma J."/>
        </authorList>
    </citation>
    <scope>NUCLEOTIDE SEQUENCE [LARGE SCALE GENOMIC DNA]</scope>
    <source>
        <strain evidence="10 11">SKP4-8</strain>
    </source>
</reference>
<dbReference type="GO" id="GO:0004252">
    <property type="term" value="F:serine-type endopeptidase activity"/>
    <property type="evidence" value="ECO:0007669"/>
    <property type="project" value="UniProtKB-UniRule"/>
</dbReference>
<keyword evidence="2 6" id="KW-0645">Protease</keyword>